<dbReference type="Pfam" id="PF02588">
    <property type="entry name" value="YitT_membrane"/>
    <property type="match status" value="1"/>
</dbReference>
<dbReference type="InterPro" id="IPR003740">
    <property type="entry name" value="YitT"/>
</dbReference>
<feature type="transmembrane region" description="Helical" evidence="6">
    <location>
        <begin position="81"/>
        <end position="99"/>
    </location>
</feature>
<organism evidence="7 8">
    <name type="scientific">Scopulibacillus cellulosilyticus</name>
    <dbReference type="NCBI Taxonomy" id="2665665"/>
    <lineage>
        <taxon>Bacteria</taxon>
        <taxon>Bacillati</taxon>
        <taxon>Bacillota</taxon>
        <taxon>Bacilli</taxon>
        <taxon>Bacillales</taxon>
        <taxon>Sporolactobacillaceae</taxon>
        <taxon>Scopulibacillus</taxon>
    </lineage>
</organism>
<evidence type="ECO:0000256" key="2">
    <source>
        <dbReference type="ARBA" id="ARBA00022475"/>
    </source>
</evidence>
<reference evidence="8" key="1">
    <citation type="journal article" date="2019" name="Int. J. Syst. Evol. Microbiol.">
        <title>The Global Catalogue of Microorganisms (GCM) 10K type strain sequencing project: providing services to taxonomists for standard genome sequencing and annotation.</title>
        <authorList>
            <consortium name="The Broad Institute Genomics Platform"/>
            <consortium name="The Broad Institute Genome Sequencing Center for Infectious Disease"/>
            <person name="Wu L."/>
            <person name="Ma J."/>
        </authorList>
    </citation>
    <scope>NUCLEOTIDE SEQUENCE [LARGE SCALE GENOMIC DNA]</scope>
    <source>
        <strain evidence="8">CGMCC 1.16305</strain>
    </source>
</reference>
<dbReference type="PANTHER" id="PTHR33545:SF9">
    <property type="entry name" value="UPF0750 MEMBRANE PROTEIN YITE"/>
    <property type="match status" value="1"/>
</dbReference>
<evidence type="ECO:0000256" key="3">
    <source>
        <dbReference type="ARBA" id="ARBA00022692"/>
    </source>
</evidence>
<evidence type="ECO:0000256" key="6">
    <source>
        <dbReference type="SAM" id="Phobius"/>
    </source>
</evidence>
<gene>
    <name evidence="7" type="ORF">ACFQRG_03760</name>
</gene>
<evidence type="ECO:0000256" key="1">
    <source>
        <dbReference type="ARBA" id="ARBA00004651"/>
    </source>
</evidence>
<comment type="subcellular location">
    <subcellularLocation>
        <location evidence="1">Cell membrane</location>
        <topology evidence="1">Multi-pass membrane protein</topology>
    </subcellularLocation>
</comment>
<keyword evidence="3 6" id="KW-0812">Transmembrane</keyword>
<evidence type="ECO:0000313" key="7">
    <source>
        <dbReference type="EMBL" id="MFC7392088.1"/>
    </source>
</evidence>
<dbReference type="RefSeq" id="WP_380963757.1">
    <property type="nucleotide sequence ID" value="NZ_JBHTCO010000004.1"/>
</dbReference>
<evidence type="ECO:0000256" key="4">
    <source>
        <dbReference type="ARBA" id="ARBA00022989"/>
    </source>
</evidence>
<feature type="transmembrane region" description="Helical" evidence="6">
    <location>
        <begin position="105"/>
        <end position="124"/>
    </location>
</feature>
<evidence type="ECO:0000256" key="5">
    <source>
        <dbReference type="ARBA" id="ARBA00023136"/>
    </source>
</evidence>
<name>A0ABW2PRQ5_9BACL</name>
<sequence>MEFNKEMIRFVMLTLGGFVQGLGMSLFLFPHHVPSGGSAGIAVLMNHLTPLSLGFSLWLNNFTMLFMAFKWFGFAWTIRTMYAVTVTSMTVYWCSLFISIPHVHIALDLLLGGILFGIGVGILIKYDASSGGMVVPALLISTSRSFRPGQTMFWINISIFLMTALVIDLKIVIYAIVCQWLSTKIIDFTNRSSPSV</sequence>
<dbReference type="PANTHER" id="PTHR33545">
    <property type="entry name" value="UPF0750 MEMBRANE PROTEIN YITT-RELATED"/>
    <property type="match status" value="1"/>
</dbReference>
<feature type="transmembrane region" description="Helical" evidence="6">
    <location>
        <begin position="153"/>
        <end position="177"/>
    </location>
</feature>
<keyword evidence="2" id="KW-1003">Cell membrane</keyword>
<dbReference type="EMBL" id="JBHTCO010000004">
    <property type="protein sequence ID" value="MFC7392088.1"/>
    <property type="molecule type" value="Genomic_DNA"/>
</dbReference>
<accession>A0ABW2PRQ5</accession>
<feature type="transmembrane region" description="Helical" evidence="6">
    <location>
        <begin position="49"/>
        <end position="69"/>
    </location>
</feature>
<dbReference type="Proteomes" id="UP001596505">
    <property type="component" value="Unassembled WGS sequence"/>
</dbReference>
<evidence type="ECO:0000313" key="8">
    <source>
        <dbReference type="Proteomes" id="UP001596505"/>
    </source>
</evidence>
<proteinExistence type="predicted"/>
<keyword evidence="4 6" id="KW-1133">Transmembrane helix</keyword>
<feature type="transmembrane region" description="Helical" evidence="6">
    <location>
        <begin position="7"/>
        <end position="29"/>
    </location>
</feature>
<dbReference type="InterPro" id="IPR051461">
    <property type="entry name" value="UPF0750_membrane"/>
</dbReference>
<comment type="caution">
    <text evidence="7">The sequence shown here is derived from an EMBL/GenBank/DDBJ whole genome shotgun (WGS) entry which is preliminary data.</text>
</comment>
<protein>
    <submittedName>
        <fullName evidence="7">YitT family protein</fullName>
    </submittedName>
</protein>
<keyword evidence="5 6" id="KW-0472">Membrane</keyword>
<keyword evidence="8" id="KW-1185">Reference proteome</keyword>